<dbReference type="Gene3D" id="1.10.1040.10">
    <property type="entry name" value="N-(1-d-carboxylethyl)-l-norvaline Dehydrogenase, domain 2"/>
    <property type="match status" value="1"/>
</dbReference>
<dbReference type="GO" id="GO:0016491">
    <property type="term" value="F:oxidoreductase activity"/>
    <property type="evidence" value="ECO:0007669"/>
    <property type="project" value="UniProtKB-KW"/>
</dbReference>
<reference evidence="4 5" key="1">
    <citation type="submission" date="2015-03" db="EMBL/GenBank/DDBJ databases">
        <title>Pseudomonas fluorescens 1855-344 Genome sequencing and assembly.</title>
        <authorList>
            <person name="Eng W.W.H."/>
            <person name="Gan H.M."/>
            <person name="Savka M.A."/>
        </authorList>
    </citation>
    <scope>NUCLEOTIDE SEQUENCE [LARGE SCALE GENOMIC DNA]</scope>
    <source>
        <strain evidence="4 5">1855-344</strain>
    </source>
</reference>
<name>A0A0F4XVI6_9PSED</name>
<dbReference type="PANTHER" id="PTHR43580">
    <property type="entry name" value="OXIDOREDUCTASE GLYR1-RELATED"/>
    <property type="match status" value="1"/>
</dbReference>
<dbReference type="GO" id="GO:0050661">
    <property type="term" value="F:NADP binding"/>
    <property type="evidence" value="ECO:0007669"/>
    <property type="project" value="InterPro"/>
</dbReference>
<dbReference type="PANTHER" id="PTHR43580:SF2">
    <property type="entry name" value="CYTOKINE-LIKE NUCLEAR FACTOR N-PAC"/>
    <property type="match status" value="1"/>
</dbReference>
<dbReference type="InterPro" id="IPR051265">
    <property type="entry name" value="HIBADH-related_NP60_sf"/>
</dbReference>
<dbReference type="AlphaFoldDB" id="A0A0F4XVI6"/>
<gene>
    <name evidence="4" type="ORF">VP02_00580</name>
</gene>
<dbReference type="Proteomes" id="UP000033662">
    <property type="component" value="Unassembled WGS sequence"/>
</dbReference>
<dbReference type="SMR" id="A0A0F4XVI6"/>
<evidence type="ECO:0000259" key="2">
    <source>
        <dbReference type="Pfam" id="PF03446"/>
    </source>
</evidence>
<dbReference type="SUPFAM" id="SSF51735">
    <property type="entry name" value="NAD(P)-binding Rossmann-fold domains"/>
    <property type="match status" value="1"/>
</dbReference>
<evidence type="ECO:0000256" key="1">
    <source>
        <dbReference type="ARBA" id="ARBA00023002"/>
    </source>
</evidence>
<dbReference type="InterPro" id="IPR036291">
    <property type="entry name" value="NAD(P)-bd_dom_sf"/>
</dbReference>
<dbReference type="InterPro" id="IPR015815">
    <property type="entry name" value="HIBADH-related"/>
</dbReference>
<sequence length="322" mass="34351">MAIYFSVQRLAFGVYATRRALLAHMRNKMMTKTITVIGTGLMGSGLARTLLAAGRKVTVWDRRPEATKALVEQGSTLAPSFVDAVHASDLTIMIISSAAGGASLIESNIEALDLTGRFVANLSTSMPEDGQRFRTLVERRGGIFINAAISSYPDLIGGPYTAIQYACDPAVWDEIAETVKPMAPQGTIYTGVDLTVPPIVDAAMTGSFYAVGLAGFLEAAAYAKTQGVSASQLSEFADKMLDLLRYKVQKSIKEIEANDFSTIQATVDVYLDAVVQWRDALKASGLRASHISALADDLKIAQDAGHGDLGFNSQYLVAGVKG</sequence>
<feature type="domain" description="6-phosphogluconate dehydrogenase NADP-binding" evidence="2">
    <location>
        <begin position="33"/>
        <end position="184"/>
    </location>
</feature>
<evidence type="ECO:0000313" key="4">
    <source>
        <dbReference type="EMBL" id="KKA09892.1"/>
    </source>
</evidence>
<dbReference type="Pfam" id="PF21761">
    <property type="entry name" value="RedAm-like_C"/>
    <property type="match status" value="1"/>
</dbReference>
<organism evidence="4 5">
    <name type="scientific">Pseudomonas kilonensis</name>
    <dbReference type="NCBI Taxonomy" id="132476"/>
    <lineage>
        <taxon>Bacteria</taxon>
        <taxon>Pseudomonadati</taxon>
        <taxon>Pseudomonadota</taxon>
        <taxon>Gammaproteobacteria</taxon>
        <taxon>Pseudomonadales</taxon>
        <taxon>Pseudomonadaceae</taxon>
        <taxon>Pseudomonas</taxon>
    </lineage>
</organism>
<accession>A0A0F4XVI6</accession>
<dbReference type="InterPro" id="IPR013328">
    <property type="entry name" value="6PGD_dom2"/>
</dbReference>
<dbReference type="PIRSF" id="PIRSF000103">
    <property type="entry name" value="HIBADH"/>
    <property type="match status" value="1"/>
</dbReference>
<dbReference type="EMBL" id="JZXC01000001">
    <property type="protein sequence ID" value="KKA09892.1"/>
    <property type="molecule type" value="Genomic_DNA"/>
</dbReference>
<dbReference type="Gene3D" id="3.40.50.720">
    <property type="entry name" value="NAD(P)-binding Rossmann-like Domain"/>
    <property type="match status" value="1"/>
</dbReference>
<evidence type="ECO:0000259" key="3">
    <source>
        <dbReference type="Pfam" id="PF21761"/>
    </source>
</evidence>
<dbReference type="InterPro" id="IPR006115">
    <property type="entry name" value="6PGDH_NADP-bd"/>
</dbReference>
<proteinExistence type="predicted"/>
<protein>
    <submittedName>
        <fullName evidence="4">Uncharacterized protein</fullName>
    </submittedName>
</protein>
<comment type="caution">
    <text evidence="4">The sequence shown here is derived from an EMBL/GenBank/DDBJ whole genome shotgun (WGS) entry which is preliminary data.</text>
</comment>
<evidence type="ECO:0000313" key="5">
    <source>
        <dbReference type="Proteomes" id="UP000033662"/>
    </source>
</evidence>
<dbReference type="Pfam" id="PF03446">
    <property type="entry name" value="NAD_binding_2"/>
    <property type="match status" value="1"/>
</dbReference>
<keyword evidence="1" id="KW-0560">Oxidoreductase</keyword>
<feature type="domain" description="NADPH-dependent reductive aminase-like C-terminal" evidence="3">
    <location>
        <begin position="198"/>
        <end position="313"/>
    </location>
</feature>
<dbReference type="PATRIC" id="fig|132476.4.peg.126"/>
<dbReference type="InterPro" id="IPR048666">
    <property type="entry name" value="RedAm-like_C"/>
</dbReference>